<dbReference type="GO" id="GO:0006096">
    <property type="term" value="P:glycolytic process"/>
    <property type="evidence" value="ECO:0007669"/>
    <property type="project" value="UniProtKB-UniRule"/>
</dbReference>
<feature type="binding site" evidence="7">
    <location>
        <position position="183"/>
    </location>
    <ligand>
        <name>substrate</name>
    </ligand>
</feature>
<dbReference type="InterPro" id="IPR022891">
    <property type="entry name" value="Triosephosphate_isomerase_arc"/>
</dbReference>
<dbReference type="AlphaFoldDB" id="A0A520KUX3"/>
<evidence type="ECO:0000256" key="4">
    <source>
        <dbReference type="ARBA" id="ARBA00023152"/>
    </source>
</evidence>
<organism evidence="8 9">
    <name type="scientific">Candidatus Methanolliviera hydrocarbonicum</name>
    <dbReference type="NCBI Taxonomy" id="2491085"/>
    <lineage>
        <taxon>Archaea</taxon>
        <taxon>Methanobacteriati</taxon>
        <taxon>Methanobacteriota</taxon>
        <taxon>Candidatus Methanoliparia</taxon>
        <taxon>Candidatus Methanoliparales</taxon>
        <taxon>Candidatus Methanollivieraceae</taxon>
        <taxon>Candidatus Methanolliviera</taxon>
    </lineage>
</organism>
<dbReference type="InterPro" id="IPR013785">
    <property type="entry name" value="Aldolase_TIM"/>
</dbReference>
<keyword evidence="3 7" id="KW-0963">Cytoplasm</keyword>
<proteinExistence type="inferred from homology"/>
<dbReference type="GO" id="GO:0004807">
    <property type="term" value="F:triose-phosphate isomerase activity"/>
    <property type="evidence" value="ECO:0007669"/>
    <property type="project" value="UniProtKB-UniRule"/>
</dbReference>
<dbReference type="FunFam" id="3.20.20.70:FF:000223">
    <property type="entry name" value="Triosephosphate isomerase"/>
    <property type="match status" value="1"/>
</dbReference>
<comment type="similarity">
    <text evidence="7">Belongs to the triosephosphate isomerase family.</text>
</comment>
<dbReference type="PROSITE" id="PS51440">
    <property type="entry name" value="TIM_2"/>
    <property type="match status" value="1"/>
</dbReference>
<feature type="binding site" evidence="7">
    <location>
        <position position="148"/>
    </location>
    <ligand>
        <name>substrate</name>
    </ligand>
</feature>
<dbReference type="NCBIfam" id="TIGR00419">
    <property type="entry name" value="tim"/>
    <property type="match status" value="1"/>
</dbReference>
<sequence length="224" mass="23821">MNLESPTIALNMKAYRESSGENGLKLAKICEEVFEENGVCMVICPQQTDLSLVCREVSMPCFSQHVDPIDVGSYTGWVSAEAIKNSGAEGSLINHSEHRIRISEIDILIDKLRSFGLSSMVCTNNEAVSEAVAELKPDAIAIEPPRLIGSGISVSTAEPEIVSDTVDAVRRIDRGIKVLCGAGISNGKDVRSAIELGADGVLLASGVVKAKDPKEVLLDLISGI</sequence>
<dbReference type="Proteomes" id="UP000320766">
    <property type="component" value="Unassembled WGS sequence"/>
</dbReference>
<feature type="active site" description="Proton acceptor" evidence="7">
    <location>
        <position position="143"/>
    </location>
</feature>
<feature type="active site" description="Electrophile" evidence="7">
    <location>
        <position position="95"/>
    </location>
</feature>
<dbReference type="Gene3D" id="3.20.20.70">
    <property type="entry name" value="Aldolase class I"/>
    <property type="match status" value="1"/>
</dbReference>
<dbReference type="SUPFAM" id="SSF51351">
    <property type="entry name" value="Triosephosphate isomerase (TIM)"/>
    <property type="match status" value="1"/>
</dbReference>
<gene>
    <name evidence="7 8" type="primary">tpiA</name>
    <name evidence="8" type="ORF">EF807_07800</name>
</gene>
<feature type="binding site" evidence="7">
    <location>
        <begin position="11"/>
        <end position="13"/>
    </location>
    <ligand>
        <name>substrate</name>
    </ligand>
</feature>
<reference evidence="8 9" key="1">
    <citation type="journal article" date="2019" name="Nat. Microbiol.">
        <title>Wide diversity of methane and short-chain alkane metabolisms in uncultured archaea.</title>
        <authorList>
            <person name="Borrel G."/>
            <person name="Adam P.S."/>
            <person name="McKay L.J."/>
            <person name="Chen L.X."/>
            <person name="Sierra-Garcia I.N."/>
            <person name="Sieber C.M."/>
            <person name="Letourneur Q."/>
            <person name="Ghozlane A."/>
            <person name="Andersen G.L."/>
            <person name="Li W.J."/>
            <person name="Hallam S.J."/>
            <person name="Muyzer G."/>
            <person name="de Oliveira V.M."/>
            <person name="Inskeep W.P."/>
            <person name="Banfield J.F."/>
            <person name="Gribaldo S."/>
        </authorList>
    </citation>
    <scope>NUCLEOTIDE SEQUENCE [LARGE SCALE GENOMIC DNA]</scope>
    <source>
        <strain evidence="8">NM1b</strain>
    </source>
</reference>
<comment type="subunit">
    <text evidence="6 7">Homotetramer; dimer of dimers.</text>
</comment>
<dbReference type="InterPro" id="IPR035990">
    <property type="entry name" value="TIM_sf"/>
</dbReference>
<dbReference type="NCBIfam" id="NF003302">
    <property type="entry name" value="PRK04302.1"/>
    <property type="match status" value="1"/>
</dbReference>
<dbReference type="GO" id="GO:0006094">
    <property type="term" value="P:gluconeogenesis"/>
    <property type="evidence" value="ECO:0007669"/>
    <property type="project" value="UniProtKB-UniRule"/>
</dbReference>
<comment type="function">
    <text evidence="7">Involved in the gluconeogenesis. Catalyzes stereospecifically the conversion of dihydroxyacetone phosphate (DHAP) to D-glyceraldehyde-3-phosphate (G3P).</text>
</comment>
<evidence type="ECO:0000256" key="2">
    <source>
        <dbReference type="ARBA" id="ARBA00022432"/>
    </source>
</evidence>
<evidence type="ECO:0000313" key="9">
    <source>
        <dbReference type="Proteomes" id="UP000320766"/>
    </source>
</evidence>
<dbReference type="Pfam" id="PF00121">
    <property type="entry name" value="TIM"/>
    <property type="match status" value="1"/>
</dbReference>
<name>A0A520KUX3_9EURY</name>
<dbReference type="HAMAP" id="MF_00147_A">
    <property type="entry name" value="TIM_A"/>
    <property type="match status" value="1"/>
</dbReference>
<feature type="binding site" evidence="7">
    <location>
        <begin position="204"/>
        <end position="205"/>
    </location>
    <ligand>
        <name>substrate</name>
    </ligand>
</feature>
<evidence type="ECO:0000256" key="7">
    <source>
        <dbReference type="HAMAP-Rule" id="MF_00147"/>
    </source>
</evidence>
<evidence type="ECO:0000256" key="6">
    <source>
        <dbReference type="ARBA" id="ARBA00044762"/>
    </source>
</evidence>
<evidence type="ECO:0000256" key="5">
    <source>
        <dbReference type="ARBA" id="ARBA00023235"/>
    </source>
</evidence>
<comment type="pathway">
    <text evidence="7">Carbohydrate degradation; glycolysis; D-glyceraldehyde 3-phosphate from glycerone phosphate: step 1/1.</text>
</comment>
<keyword evidence="4 7" id="KW-0324">Glycolysis</keyword>
<dbReference type="UniPathway" id="UPA00109">
    <property type="reaction ID" value="UER00189"/>
</dbReference>
<dbReference type="InterPro" id="IPR000652">
    <property type="entry name" value="Triosephosphate_isomerase"/>
</dbReference>
<dbReference type="EMBL" id="RXIL01000140">
    <property type="protein sequence ID" value="RZN67290.1"/>
    <property type="molecule type" value="Genomic_DNA"/>
</dbReference>
<comment type="caution">
    <text evidence="8">The sequence shown here is derived from an EMBL/GenBank/DDBJ whole genome shotgun (WGS) entry which is preliminary data.</text>
</comment>
<evidence type="ECO:0000256" key="3">
    <source>
        <dbReference type="ARBA" id="ARBA00022490"/>
    </source>
</evidence>
<accession>A0A520KUX3</accession>
<keyword evidence="2 7" id="KW-0312">Gluconeogenesis</keyword>
<evidence type="ECO:0000256" key="1">
    <source>
        <dbReference type="ARBA" id="ARBA00019397"/>
    </source>
</evidence>
<dbReference type="UniPathway" id="UPA00138"/>
<comment type="subcellular location">
    <subcellularLocation>
        <location evidence="7">Cytoplasm</location>
    </subcellularLocation>
</comment>
<comment type="pathway">
    <text evidence="7">Carbohydrate biosynthesis; gluconeogenesis.</text>
</comment>
<dbReference type="GO" id="GO:0005737">
    <property type="term" value="C:cytoplasm"/>
    <property type="evidence" value="ECO:0007669"/>
    <property type="project" value="UniProtKB-SubCell"/>
</dbReference>
<keyword evidence="5 7" id="KW-0413">Isomerase</keyword>
<dbReference type="CDD" id="cd00311">
    <property type="entry name" value="TIM"/>
    <property type="match status" value="1"/>
</dbReference>
<dbReference type="EC" id="5.3.1.1" evidence="7"/>
<comment type="catalytic activity">
    <reaction evidence="7">
        <text>D-glyceraldehyde 3-phosphate = dihydroxyacetone phosphate</text>
        <dbReference type="Rhea" id="RHEA:18585"/>
        <dbReference type="ChEBI" id="CHEBI:57642"/>
        <dbReference type="ChEBI" id="CHEBI:59776"/>
        <dbReference type="EC" id="5.3.1.1"/>
    </reaction>
</comment>
<protein>
    <recommendedName>
        <fullName evidence="1 7">Triosephosphate isomerase</fullName>
        <shortName evidence="7">TIM</shortName>
        <shortName evidence="7">TPI</shortName>
        <ecNumber evidence="7">5.3.1.1</ecNumber>
    </recommendedName>
    <alternativeName>
        <fullName evidence="7">Triose-phosphate isomerase</fullName>
    </alternativeName>
</protein>
<evidence type="ECO:0000313" key="8">
    <source>
        <dbReference type="EMBL" id="RZN67290.1"/>
    </source>
</evidence>